<dbReference type="GO" id="GO:0005737">
    <property type="term" value="C:cytoplasm"/>
    <property type="evidence" value="ECO:0007669"/>
    <property type="project" value="TreeGrafter"/>
</dbReference>
<dbReference type="GO" id="GO:0005509">
    <property type="term" value="F:calcium ion binding"/>
    <property type="evidence" value="ECO:0007669"/>
    <property type="project" value="InterPro"/>
</dbReference>
<feature type="domain" description="EH" evidence="2">
    <location>
        <begin position="1"/>
        <end position="72"/>
    </location>
</feature>
<dbReference type="PROSITE" id="PS50222">
    <property type="entry name" value="EF_HAND_2"/>
    <property type="match status" value="1"/>
</dbReference>
<dbReference type="GO" id="GO:0016197">
    <property type="term" value="P:endosomal transport"/>
    <property type="evidence" value="ECO:0007669"/>
    <property type="project" value="TreeGrafter"/>
</dbReference>
<evidence type="ECO:0000259" key="3">
    <source>
        <dbReference type="PROSITE" id="PS50222"/>
    </source>
</evidence>
<dbReference type="EMBL" id="KQ245774">
    <property type="protein sequence ID" value="KNC73322.1"/>
    <property type="molecule type" value="Genomic_DNA"/>
</dbReference>
<dbReference type="GO" id="GO:0006897">
    <property type="term" value="P:endocytosis"/>
    <property type="evidence" value="ECO:0007669"/>
    <property type="project" value="TreeGrafter"/>
</dbReference>
<keyword evidence="5" id="KW-1185">Reference proteome</keyword>
<dbReference type="RefSeq" id="XP_014147224.1">
    <property type="nucleotide sequence ID" value="XM_014291749.1"/>
</dbReference>
<dbReference type="GeneID" id="25914624"/>
<dbReference type="InterPro" id="IPR000261">
    <property type="entry name" value="EH_dom"/>
</dbReference>
<dbReference type="AlphaFoldDB" id="A0A0L0F9B9"/>
<feature type="domain" description="EF-hand" evidence="3">
    <location>
        <begin position="14"/>
        <end position="49"/>
    </location>
</feature>
<evidence type="ECO:0008006" key="6">
    <source>
        <dbReference type="Google" id="ProtNLM"/>
    </source>
</evidence>
<evidence type="ECO:0000259" key="2">
    <source>
        <dbReference type="PROSITE" id="PS50031"/>
    </source>
</evidence>
<dbReference type="PROSITE" id="PS50031">
    <property type="entry name" value="EH"/>
    <property type="match status" value="1"/>
</dbReference>
<dbReference type="OrthoDB" id="10045710at2759"/>
<accession>A0A0L0F9B9</accession>
<dbReference type="PANTHER" id="PTHR11216">
    <property type="entry name" value="EH DOMAIN"/>
    <property type="match status" value="1"/>
</dbReference>
<dbReference type="PANTHER" id="PTHR11216:SF174">
    <property type="entry name" value="GH06923P"/>
    <property type="match status" value="1"/>
</dbReference>
<feature type="compositionally biased region" description="Low complexity" evidence="1">
    <location>
        <begin position="82"/>
        <end position="91"/>
    </location>
</feature>
<feature type="region of interest" description="Disordered" evidence="1">
    <location>
        <begin position="70"/>
        <end position="122"/>
    </location>
</feature>
<dbReference type="Proteomes" id="UP000054560">
    <property type="component" value="Unassembled WGS sequence"/>
</dbReference>
<dbReference type="Pfam" id="PF12763">
    <property type="entry name" value="EH"/>
    <property type="match status" value="1"/>
</dbReference>
<dbReference type="eggNOG" id="KOG0998">
    <property type="taxonomic scope" value="Eukaryota"/>
</dbReference>
<dbReference type="InterPro" id="IPR011992">
    <property type="entry name" value="EF-hand-dom_pair"/>
</dbReference>
<dbReference type="GO" id="GO:0005886">
    <property type="term" value="C:plasma membrane"/>
    <property type="evidence" value="ECO:0007669"/>
    <property type="project" value="TreeGrafter"/>
</dbReference>
<sequence length="122" mass="14355">DDPVMRELFTKSRLPLETIQRVWKLCDIEKTRELDRDEFVMALHMCRILAHHTGSTVPHVLPTSIVPRDKRKQILSRREQQQQHQQQHQQQAGRLPPSAHFSSTKSAEERALVYEPSNIQFH</sequence>
<dbReference type="InterPro" id="IPR002048">
    <property type="entry name" value="EF_hand_dom"/>
</dbReference>
<feature type="non-terminal residue" evidence="4">
    <location>
        <position position="122"/>
    </location>
</feature>
<evidence type="ECO:0000256" key="1">
    <source>
        <dbReference type="SAM" id="MobiDB-lite"/>
    </source>
</evidence>
<reference evidence="4 5" key="1">
    <citation type="submission" date="2011-02" db="EMBL/GenBank/DDBJ databases">
        <title>The Genome Sequence of Sphaeroforma arctica JP610.</title>
        <authorList>
            <consortium name="The Broad Institute Genome Sequencing Platform"/>
            <person name="Russ C."/>
            <person name="Cuomo C."/>
            <person name="Young S.K."/>
            <person name="Zeng Q."/>
            <person name="Gargeya S."/>
            <person name="Alvarado L."/>
            <person name="Berlin A."/>
            <person name="Chapman S.B."/>
            <person name="Chen Z."/>
            <person name="Freedman E."/>
            <person name="Gellesch M."/>
            <person name="Goldberg J."/>
            <person name="Griggs A."/>
            <person name="Gujja S."/>
            <person name="Heilman E."/>
            <person name="Heiman D."/>
            <person name="Howarth C."/>
            <person name="Mehta T."/>
            <person name="Neiman D."/>
            <person name="Pearson M."/>
            <person name="Roberts A."/>
            <person name="Saif S."/>
            <person name="Shea T."/>
            <person name="Shenoy N."/>
            <person name="Sisk P."/>
            <person name="Stolte C."/>
            <person name="Sykes S."/>
            <person name="White J."/>
            <person name="Yandava C."/>
            <person name="Burger G."/>
            <person name="Gray M.W."/>
            <person name="Holland P.W.H."/>
            <person name="King N."/>
            <person name="Lang F.B.F."/>
            <person name="Roger A.J."/>
            <person name="Ruiz-Trillo I."/>
            <person name="Haas B."/>
            <person name="Nusbaum C."/>
            <person name="Birren B."/>
        </authorList>
    </citation>
    <scope>NUCLEOTIDE SEQUENCE [LARGE SCALE GENOMIC DNA]</scope>
    <source>
        <strain evidence="4 5">JP610</strain>
    </source>
</reference>
<name>A0A0L0F9B9_9EUKA</name>
<dbReference type="Gene3D" id="1.10.238.10">
    <property type="entry name" value="EF-hand"/>
    <property type="match status" value="1"/>
</dbReference>
<evidence type="ECO:0000313" key="5">
    <source>
        <dbReference type="Proteomes" id="UP000054560"/>
    </source>
</evidence>
<dbReference type="SMART" id="SM00027">
    <property type="entry name" value="EH"/>
    <property type="match status" value="1"/>
</dbReference>
<gene>
    <name evidence="4" type="ORF">SARC_14120</name>
</gene>
<feature type="non-terminal residue" evidence="4">
    <location>
        <position position="1"/>
    </location>
</feature>
<dbReference type="STRING" id="667725.A0A0L0F9B9"/>
<evidence type="ECO:0000313" key="4">
    <source>
        <dbReference type="EMBL" id="KNC73322.1"/>
    </source>
</evidence>
<protein>
    <recommendedName>
        <fullName evidence="6">EH domain-containing protein</fullName>
    </recommendedName>
</protein>
<proteinExistence type="predicted"/>
<dbReference type="SUPFAM" id="SSF47473">
    <property type="entry name" value="EF-hand"/>
    <property type="match status" value="1"/>
</dbReference>
<organism evidence="4 5">
    <name type="scientific">Sphaeroforma arctica JP610</name>
    <dbReference type="NCBI Taxonomy" id="667725"/>
    <lineage>
        <taxon>Eukaryota</taxon>
        <taxon>Ichthyosporea</taxon>
        <taxon>Ichthyophonida</taxon>
        <taxon>Sphaeroforma</taxon>
    </lineage>
</organism>